<evidence type="ECO:0000256" key="1">
    <source>
        <dbReference type="SAM" id="MobiDB-lite"/>
    </source>
</evidence>
<comment type="caution">
    <text evidence="3">The sequence shown here is derived from an EMBL/GenBank/DDBJ whole genome shotgun (WGS) entry which is preliminary data.</text>
</comment>
<evidence type="ECO:0000259" key="2">
    <source>
        <dbReference type="Pfam" id="PF24082"/>
    </source>
</evidence>
<feature type="compositionally biased region" description="Basic and acidic residues" evidence="1">
    <location>
        <begin position="1"/>
        <end position="23"/>
    </location>
</feature>
<protein>
    <recommendedName>
        <fullName evidence="2">SPEF2 C-terminal domain-containing protein</fullName>
    </recommendedName>
</protein>
<feature type="domain" description="SPEF2 C-terminal" evidence="2">
    <location>
        <begin position="447"/>
        <end position="626"/>
    </location>
</feature>
<dbReference type="InterPro" id="IPR056199">
    <property type="entry name" value="SPEF2_C"/>
</dbReference>
<dbReference type="PANTHER" id="PTHR14919">
    <property type="entry name" value="KPL2-RELATED"/>
    <property type="match status" value="1"/>
</dbReference>
<dbReference type="Pfam" id="PF24082">
    <property type="entry name" value="SPEF2_C"/>
    <property type="match status" value="1"/>
</dbReference>
<organism evidence="3 4">
    <name type="scientific">Molorchus minor</name>
    <dbReference type="NCBI Taxonomy" id="1323400"/>
    <lineage>
        <taxon>Eukaryota</taxon>
        <taxon>Metazoa</taxon>
        <taxon>Ecdysozoa</taxon>
        <taxon>Arthropoda</taxon>
        <taxon>Hexapoda</taxon>
        <taxon>Insecta</taxon>
        <taxon>Pterygota</taxon>
        <taxon>Neoptera</taxon>
        <taxon>Endopterygota</taxon>
        <taxon>Coleoptera</taxon>
        <taxon>Polyphaga</taxon>
        <taxon>Cucujiformia</taxon>
        <taxon>Chrysomeloidea</taxon>
        <taxon>Cerambycidae</taxon>
        <taxon>Lamiinae</taxon>
        <taxon>Monochamini</taxon>
        <taxon>Molorchus</taxon>
    </lineage>
</organism>
<dbReference type="InterPro" id="IPR052634">
    <property type="entry name" value="Sperm_flagellar-bone_growth"/>
</dbReference>
<sequence length="746" mass="87077">MSAGKDKKGKKDAPIIIVHEDKTTQAPEEEEEIVEEVEIPEIPKPGEPAWEYTNLAFPNDLKITLATFWENAEEVYGEDFKQVFFLKRLILNAIMPFVNYVKEHMSVYITRPDDQQLYIREFQRTYNEFDDDIRNDEEFKAEIHCRINEMKEKLIEICDRRMMEAEKERCEVISKNWAPKQFVELVNDYINGLQLELDRYVDSLQLLGDYYTGVVSKMPNEDSIKKDQLPKLDINNVQVAEGINSMFQYVDDELGLNPLKPMVDDIVLKARDYIEKVQGMAGAIMKKVRGLFAPEGKGKKKPPKPKKDKKGKGNILTLFEPDDAVKQAADKIFDEWSCAIRGETVRARLRLELLKFDLFSNLDEIVNITQQTFHRLYEEIHTRYRNEVNSVNTACLVLSRAVEEEIAVQEELFLKDGRFYIDPDSILFTDKIPPAKPLAEYESSEVFTIVDLDKLTDVLFDLAPSGYITQRCFLYLIQDLIITDDCFIRIPETWRKLQPGEVTRLFQQLFDDLEYTQWKDFILYNFMTPFPNDDELIQMRQQFREYDPDSTELITDYQFLSTDLWFETIEDEIRAKLMKKLLFKLYRVRNDKLNYTAMLLDLSKDDNAVAGLGKALGVSLGRAVCWDKDVGEQFITETLDRRRKHEEMVRIRNEERRENVEMAEDILTDLIDHTVHVCDSVVIEDLDVVPDYEINDYDVQEPEGEHDFVMDYREMMGEGEESDYGFTNTAISFEVAAAPSCVFLTL</sequence>
<proteinExistence type="predicted"/>
<reference evidence="3" key="1">
    <citation type="journal article" date="2023" name="Insect Mol. Biol.">
        <title>Genome sequencing provides insights into the evolution of gene families encoding plant cell wall-degrading enzymes in longhorned beetles.</title>
        <authorList>
            <person name="Shin N.R."/>
            <person name="Okamura Y."/>
            <person name="Kirsch R."/>
            <person name="Pauchet Y."/>
        </authorList>
    </citation>
    <scope>NUCLEOTIDE SEQUENCE</scope>
    <source>
        <strain evidence="3">MMC_N1</strain>
    </source>
</reference>
<evidence type="ECO:0000313" key="3">
    <source>
        <dbReference type="EMBL" id="KAJ8968501.1"/>
    </source>
</evidence>
<evidence type="ECO:0000313" key="4">
    <source>
        <dbReference type="Proteomes" id="UP001162164"/>
    </source>
</evidence>
<accession>A0ABQ9IYN8</accession>
<feature type="region of interest" description="Disordered" evidence="1">
    <location>
        <begin position="293"/>
        <end position="313"/>
    </location>
</feature>
<feature type="compositionally biased region" description="Basic residues" evidence="1">
    <location>
        <begin position="298"/>
        <end position="312"/>
    </location>
</feature>
<keyword evidence="4" id="KW-1185">Reference proteome</keyword>
<dbReference type="Proteomes" id="UP001162164">
    <property type="component" value="Unassembled WGS sequence"/>
</dbReference>
<gene>
    <name evidence="3" type="ORF">NQ317_014674</name>
</gene>
<dbReference type="EMBL" id="JAPWTJ010001977">
    <property type="protein sequence ID" value="KAJ8968501.1"/>
    <property type="molecule type" value="Genomic_DNA"/>
</dbReference>
<name>A0ABQ9IYN8_9CUCU</name>
<feature type="region of interest" description="Disordered" evidence="1">
    <location>
        <begin position="1"/>
        <end position="33"/>
    </location>
</feature>
<dbReference type="PANTHER" id="PTHR14919:SF0">
    <property type="entry name" value="SPERM FLAGELLAR PROTEIN 2"/>
    <property type="match status" value="1"/>
</dbReference>